<keyword evidence="4" id="KW-1185">Reference proteome</keyword>
<dbReference type="PANTHER" id="PTHR46830">
    <property type="entry name" value="TRANSFERASE, PUTATIVE-RELATED"/>
    <property type="match status" value="1"/>
</dbReference>
<dbReference type="InterPro" id="IPR029044">
    <property type="entry name" value="Nucleotide-diphossugar_trans"/>
</dbReference>
<sequence>MSQFSFPAKFSILAIASVTILYLLFAPQPSTWHFSRVTAGYQHATTYYTRPLFQGKLAEIAEEHQSSIYRPAESATSAKASTGTDTTIETVAHHIQDPHGSQQSEEPQEEFNDIPEETPEERQCSKSGTLSPNPIPKVVNFIWLNRTELSFVGYLAMRAALVSLQPDRLNLHYTDLNDDNEWLRKLYANITLVRHDLKQEYPKQVEENWHLAHVSDVMRLDILQRDGGIYFDTDIIALQPFDSLLHSPKDTILGNEGRDRFGLCNGIILGRRGAEFMDRWRASYSSFEVAEWNTHSVILPKKWSLEFPDEVCTLTPSAFFWPSWDSIQYMHELLTDAQAKKFANTLAYHNGSMYPHQLAYHAWHQVAPQLDELTPEIVMTRNTRFNMLVRRFIE</sequence>
<comment type="similarity">
    <text evidence="1">Belongs to the glycosyltransferase 32 family.</text>
</comment>
<reference evidence="3" key="1">
    <citation type="submission" date="2022-12" db="EMBL/GenBank/DDBJ databases">
        <authorList>
            <person name="Petersen C."/>
        </authorList>
    </citation>
    <scope>NUCLEOTIDE SEQUENCE</scope>
    <source>
        <strain evidence="3">IBT 29495</strain>
    </source>
</reference>
<proteinExistence type="inferred from homology"/>
<dbReference type="EMBL" id="JAPWDS010000003">
    <property type="protein sequence ID" value="KAJ5504761.1"/>
    <property type="molecule type" value="Genomic_DNA"/>
</dbReference>
<dbReference type="SUPFAM" id="SSF53448">
    <property type="entry name" value="Nucleotide-diphospho-sugar transferases"/>
    <property type="match status" value="1"/>
</dbReference>
<feature type="compositionally biased region" description="Acidic residues" evidence="2">
    <location>
        <begin position="106"/>
        <end position="119"/>
    </location>
</feature>
<dbReference type="Proteomes" id="UP001149954">
    <property type="component" value="Unassembled WGS sequence"/>
</dbReference>
<evidence type="ECO:0000256" key="2">
    <source>
        <dbReference type="SAM" id="MobiDB-lite"/>
    </source>
</evidence>
<gene>
    <name evidence="3" type="ORF">N7463_007635</name>
</gene>
<name>A0A9W9XXI0_9EURO</name>
<evidence type="ECO:0000313" key="3">
    <source>
        <dbReference type="EMBL" id="KAJ5504761.1"/>
    </source>
</evidence>
<dbReference type="InterPro" id="IPR007577">
    <property type="entry name" value="GlycoTrfase_DXD_sugar-bd_CS"/>
</dbReference>
<evidence type="ECO:0000313" key="4">
    <source>
        <dbReference type="Proteomes" id="UP001149954"/>
    </source>
</evidence>
<protein>
    <submittedName>
        <fullName evidence="3">Uncharacterized protein</fullName>
    </submittedName>
</protein>
<organism evidence="3 4">
    <name type="scientific">Penicillium fimorum</name>
    <dbReference type="NCBI Taxonomy" id="1882269"/>
    <lineage>
        <taxon>Eukaryota</taxon>
        <taxon>Fungi</taxon>
        <taxon>Dikarya</taxon>
        <taxon>Ascomycota</taxon>
        <taxon>Pezizomycotina</taxon>
        <taxon>Eurotiomycetes</taxon>
        <taxon>Eurotiomycetidae</taxon>
        <taxon>Eurotiales</taxon>
        <taxon>Aspergillaceae</taxon>
        <taxon>Penicillium</taxon>
    </lineage>
</organism>
<accession>A0A9W9XXI0</accession>
<evidence type="ECO:0000256" key="1">
    <source>
        <dbReference type="ARBA" id="ARBA00009003"/>
    </source>
</evidence>
<feature type="region of interest" description="Disordered" evidence="2">
    <location>
        <begin position="96"/>
        <end position="130"/>
    </location>
</feature>
<dbReference type="Gene3D" id="3.90.550.20">
    <property type="match status" value="1"/>
</dbReference>
<dbReference type="GO" id="GO:1901135">
    <property type="term" value="P:carbohydrate derivative metabolic process"/>
    <property type="evidence" value="ECO:0007669"/>
    <property type="project" value="UniProtKB-ARBA"/>
</dbReference>
<dbReference type="AlphaFoldDB" id="A0A9W9XXI0"/>
<dbReference type="Pfam" id="PF04488">
    <property type="entry name" value="Gly_transf_sug"/>
    <property type="match status" value="1"/>
</dbReference>
<dbReference type="OrthoDB" id="409543at2759"/>
<reference evidence="3" key="2">
    <citation type="journal article" date="2023" name="IMA Fungus">
        <title>Comparative genomic study of the Penicillium genus elucidates a diverse pangenome and 15 lateral gene transfer events.</title>
        <authorList>
            <person name="Petersen C."/>
            <person name="Sorensen T."/>
            <person name="Nielsen M.R."/>
            <person name="Sondergaard T.E."/>
            <person name="Sorensen J.L."/>
            <person name="Fitzpatrick D.A."/>
            <person name="Frisvad J.C."/>
            <person name="Nielsen K.L."/>
        </authorList>
    </citation>
    <scope>NUCLEOTIDE SEQUENCE</scope>
    <source>
        <strain evidence="3">IBT 29495</strain>
    </source>
</reference>
<dbReference type="PANTHER" id="PTHR46830:SF2">
    <property type="entry name" value="ALPHA-1,4-N-ACETYLGLUCOSAMINYLTRANSFERASE"/>
    <property type="match status" value="1"/>
</dbReference>
<comment type="caution">
    <text evidence="3">The sequence shown here is derived from an EMBL/GenBank/DDBJ whole genome shotgun (WGS) entry which is preliminary data.</text>
</comment>